<dbReference type="Pfam" id="PF00126">
    <property type="entry name" value="HTH_1"/>
    <property type="match status" value="1"/>
</dbReference>
<proteinExistence type="inferred from homology"/>
<keyword evidence="4" id="KW-0804">Transcription</keyword>
<evidence type="ECO:0000256" key="2">
    <source>
        <dbReference type="ARBA" id="ARBA00023015"/>
    </source>
</evidence>
<dbReference type="RefSeq" id="WP_049710628.1">
    <property type="nucleotide sequence ID" value="NZ_CP011507.1"/>
</dbReference>
<keyword evidence="3" id="KW-0238">DNA-binding</keyword>
<dbReference type="EMBL" id="CP011507">
    <property type="protein sequence ID" value="AKS07062.1"/>
    <property type="molecule type" value="Genomic_DNA"/>
</dbReference>
<evidence type="ECO:0000313" key="6">
    <source>
        <dbReference type="EMBL" id="AKS07062.1"/>
    </source>
</evidence>
<evidence type="ECO:0000313" key="7">
    <source>
        <dbReference type="Proteomes" id="UP000036608"/>
    </source>
</evidence>
<dbReference type="GO" id="GO:0005829">
    <property type="term" value="C:cytosol"/>
    <property type="evidence" value="ECO:0007669"/>
    <property type="project" value="TreeGrafter"/>
</dbReference>
<dbReference type="GO" id="GO:0003700">
    <property type="term" value="F:DNA-binding transcription factor activity"/>
    <property type="evidence" value="ECO:0007669"/>
    <property type="project" value="InterPro"/>
</dbReference>
<accession>A0A0H5ARV9</accession>
<dbReference type="AlphaFoldDB" id="A0A0H5ARV9"/>
<dbReference type="Proteomes" id="UP000036608">
    <property type="component" value="Chromosome"/>
</dbReference>
<dbReference type="Pfam" id="PF03466">
    <property type="entry name" value="LysR_substrate"/>
    <property type="match status" value="1"/>
</dbReference>
<dbReference type="FunFam" id="1.10.10.10:FF:000001">
    <property type="entry name" value="LysR family transcriptional regulator"/>
    <property type="match status" value="1"/>
</dbReference>
<dbReference type="PANTHER" id="PTHR30419">
    <property type="entry name" value="HTH-TYPE TRANSCRIPTIONAL REGULATOR YBHD"/>
    <property type="match status" value="1"/>
</dbReference>
<dbReference type="Gene3D" id="1.10.10.10">
    <property type="entry name" value="Winged helix-like DNA-binding domain superfamily/Winged helix DNA-binding domain"/>
    <property type="match status" value="1"/>
</dbReference>
<keyword evidence="2" id="KW-0805">Transcription regulation</keyword>
<reference evidence="6 7" key="1">
    <citation type="journal article" date="2015" name="Genome Announc.">
        <title>Complete Genome Sequence of the Rhizobacterium Pseudomonas trivialis Strain IHBB745 with Multiple Plant Growth-Promoting Activities and Tolerance to Desiccation and Alkalinity.</title>
        <authorList>
            <person name="Gulati A."/>
            <person name="Swarnkar M.K."/>
            <person name="Vyas P."/>
            <person name="Rahi P."/>
            <person name="Thakur R."/>
            <person name="Thakur N."/>
            <person name="Singh A.K."/>
        </authorList>
    </citation>
    <scope>NUCLEOTIDE SEQUENCE [LARGE SCALE GENOMIC DNA]</scope>
    <source>
        <strain evidence="7">745</strain>
    </source>
</reference>
<dbReference type="SUPFAM" id="SSF53850">
    <property type="entry name" value="Periplasmic binding protein-like II"/>
    <property type="match status" value="1"/>
</dbReference>
<dbReference type="SUPFAM" id="SSF46785">
    <property type="entry name" value="Winged helix' DNA-binding domain"/>
    <property type="match status" value="1"/>
</dbReference>
<dbReference type="InterPro" id="IPR050950">
    <property type="entry name" value="HTH-type_LysR_regulators"/>
</dbReference>
<dbReference type="KEGG" id="ptv:AA957_13380"/>
<evidence type="ECO:0000256" key="3">
    <source>
        <dbReference type="ARBA" id="ARBA00023125"/>
    </source>
</evidence>
<evidence type="ECO:0000259" key="5">
    <source>
        <dbReference type="PROSITE" id="PS50931"/>
    </source>
</evidence>
<gene>
    <name evidence="6" type="ORF">AA957_13380</name>
</gene>
<dbReference type="GO" id="GO:0003677">
    <property type="term" value="F:DNA binding"/>
    <property type="evidence" value="ECO:0007669"/>
    <property type="project" value="UniProtKB-KW"/>
</dbReference>
<dbReference type="PRINTS" id="PR00039">
    <property type="entry name" value="HTHLYSR"/>
</dbReference>
<dbReference type="CDD" id="cd05466">
    <property type="entry name" value="PBP2_LTTR_substrate"/>
    <property type="match status" value="1"/>
</dbReference>
<reference evidence="7" key="2">
    <citation type="submission" date="2015-05" db="EMBL/GenBank/DDBJ databases">
        <authorList>
            <person name="Swarnkar M.K."/>
            <person name="Vyas P."/>
            <person name="Rahi P."/>
            <person name="Thakur R."/>
            <person name="Thakur N."/>
            <person name="Singh A.K."/>
            <person name="Gulati A."/>
        </authorList>
    </citation>
    <scope>NUCLEOTIDE SEQUENCE [LARGE SCALE GENOMIC DNA]</scope>
    <source>
        <strain evidence="7">745</strain>
    </source>
</reference>
<sequence length="311" mass="34442">MDLRQLRYFIALNEHRSFVRAADAMGITQPAFSRSIQGLEQEFGCVLVDRANKDLRPTPEGQVVLQHALSLVQGAALLSHEVTRMTKLDAGEVRFGSDAVAAVNLVPRAMARFITICPKVRNALQVDNWENLSRSLSREEIEFFIADVRHFEADPNFQTQALAPRRNVFFCRAGHPLLAKDSLSTNDLFGYPLATPRMAPQIRKLLANLSGRIDFSPAIELEQFCALAMIVQHSDAIGLGAEEAFVDAFASGQLQVLHWRNLPHALDNLNNRSGVISRAGVRLSPAAKALIETLQAVENQADWPVQTSQSH</sequence>
<dbReference type="Gene3D" id="3.40.190.290">
    <property type="match status" value="1"/>
</dbReference>
<dbReference type="PROSITE" id="PS50931">
    <property type="entry name" value="HTH_LYSR"/>
    <property type="match status" value="1"/>
</dbReference>
<organism evidence="6 7">
    <name type="scientific">Pseudomonas trivialis</name>
    <dbReference type="NCBI Taxonomy" id="200450"/>
    <lineage>
        <taxon>Bacteria</taxon>
        <taxon>Pseudomonadati</taxon>
        <taxon>Pseudomonadota</taxon>
        <taxon>Gammaproteobacteria</taxon>
        <taxon>Pseudomonadales</taxon>
        <taxon>Pseudomonadaceae</taxon>
        <taxon>Pseudomonas</taxon>
    </lineage>
</organism>
<dbReference type="InterPro" id="IPR000847">
    <property type="entry name" value="LysR_HTH_N"/>
</dbReference>
<protein>
    <submittedName>
        <fullName evidence="6">Transcriptional regulator</fullName>
    </submittedName>
</protein>
<name>A0A0H5ARV9_9PSED</name>
<evidence type="ECO:0000256" key="1">
    <source>
        <dbReference type="ARBA" id="ARBA00009437"/>
    </source>
</evidence>
<comment type="similarity">
    <text evidence="1">Belongs to the LysR transcriptional regulatory family.</text>
</comment>
<feature type="domain" description="HTH lysR-type" evidence="5">
    <location>
        <begin position="1"/>
        <end position="58"/>
    </location>
</feature>
<dbReference type="OrthoDB" id="8673707at2"/>
<dbReference type="InterPro" id="IPR005119">
    <property type="entry name" value="LysR_subst-bd"/>
</dbReference>
<dbReference type="InterPro" id="IPR036390">
    <property type="entry name" value="WH_DNA-bd_sf"/>
</dbReference>
<dbReference type="PANTHER" id="PTHR30419:SF30">
    <property type="entry name" value="LYSR FAMILY TRANSCRIPTIONAL REGULATOR"/>
    <property type="match status" value="1"/>
</dbReference>
<dbReference type="InterPro" id="IPR036388">
    <property type="entry name" value="WH-like_DNA-bd_sf"/>
</dbReference>
<evidence type="ECO:0000256" key="4">
    <source>
        <dbReference type="ARBA" id="ARBA00023163"/>
    </source>
</evidence>